<dbReference type="Proteomes" id="UP000677228">
    <property type="component" value="Unassembled WGS sequence"/>
</dbReference>
<dbReference type="InterPro" id="IPR019734">
    <property type="entry name" value="TPR_rpt"/>
</dbReference>
<dbReference type="PANTHER" id="PTHR45641:SF1">
    <property type="entry name" value="AAA+ ATPASE DOMAIN-CONTAINING PROTEIN"/>
    <property type="match status" value="1"/>
</dbReference>
<dbReference type="EMBL" id="CAJOBA010067736">
    <property type="protein sequence ID" value="CAF4373157.1"/>
    <property type="molecule type" value="Genomic_DNA"/>
</dbReference>
<reference evidence="3" key="1">
    <citation type="submission" date="2021-02" db="EMBL/GenBank/DDBJ databases">
        <authorList>
            <person name="Nowell W R."/>
        </authorList>
    </citation>
    <scope>NUCLEOTIDE SEQUENCE</scope>
</reference>
<dbReference type="AlphaFoldDB" id="A0A8S2FWL8"/>
<dbReference type="PANTHER" id="PTHR45641">
    <property type="entry name" value="TETRATRICOPEPTIDE REPEAT PROTEIN (AFU_ORTHOLOGUE AFUA_6G03870)"/>
    <property type="match status" value="1"/>
</dbReference>
<proteinExistence type="predicted"/>
<dbReference type="Gene3D" id="1.25.40.10">
    <property type="entry name" value="Tetratricopeptide repeat domain"/>
    <property type="match status" value="2"/>
</dbReference>
<keyword evidence="2" id="KW-0802">TPR repeat</keyword>
<evidence type="ECO:0000256" key="1">
    <source>
        <dbReference type="ARBA" id="ARBA00022737"/>
    </source>
</evidence>
<organism evidence="3 5">
    <name type="scientific">Didymodactylos carnosus</name>
    <dbReference type="NCBI Taxonomy" id="1234261"/>
    <lineage>
        <taxon>Eukaryota</taxon>
        <taxon>Metazoa</taxon>
        <taxon>Spiralia</taxon>
        <taxon>Gnathifera</taxon>
        <taxon>Rotifera</taxon>
        <taxon>Eurotatoria</taxon>
        <taxon>Bdelloidea</taxon>
        <taxon>Philodinida</taxon>
        <taxon>Philodinidae</taxon>
        <taxon>Didymodactylos</taxon>
    </lineage>
</organism>
<accession>A0A8S2FWL8</accession>
<comment type="caution">
    <text evidence="3">The sequence shown here is derived from an EMBL/GenBank/DDBJ whole genome shotgun (WGS) entry which is preliminary data.</text>
</comment>
<evidence type="ECO:0008006" key="6">
    <source>
        <dbReference type="Google" id="ProtNLM"/>
    </source>
</evidence>
<dbReference type="InterPro" id="IPR011990">
    <property type="entry name" value="TPR-like_helical_dom_sf"/>
</dbReference>
<dbReference type="Proteomes" id="UP000682733">
    <property type="component" value="Unassembled WGS sequence"/>
</dbReference>
<evidence type="ECO:0000256" key="2">
    <source>
        <dbReference type="ARBA" id="ARBA00022803"/>
    </source>
</evidence>
<gene>
    <name evidence="3" type="ORF">OVA965_LOCUS40674</name>
    <name evidence="4" type="ORF">TMI583_LOCUS42153</name>
</gene>
<evidence type="ECO:0000313" key="3">
    <source>
        <dbReference type="EMBL" id="CAF1576160.1"/>
    </source>
</evidence>
<dbReference type="SUPFAM" id="SSF48452">
    <property type="entry name" value="TPR-like"/>
    <property type="match status" value="1"/>
</dbReference>
<evidence type="ECO:0000313" key="4">
    <source>
        <dbReference type="EMBL" id="CAF4373157.1"/>
    </source>
</evidence>
<name>A0A8S2FWL8_9BILA</name>
<evidence type="ECO:0000313" key="5">
    <source>
        <dbReference type="Proteomes" id="UP000677228"/>
    </source>
</evidence>
<sequence>MNFLIKILFQYCETSEFTLEFIEYFKNNLLDIYYSNENSNNKSHIININYEILKYLEKIKKYDLAIELYQILVTIEQDHLRLANIYQQISDCYRKQNKTHSAFKYNVKAINIYEKSSLDVLWLNNLLVLYMMNLSYSYKKEDYLSAIDNMRCIMSLNEKMNSTDAVELVSNNNFLGKLYFKNEQLDLALDYCTNALNTSFEAEVEDVELGRILNNLAQIWLKKGDYNQAWSYCSKSMEISVKGSATSKAVIGDNYEIIGDIYRYYGEKQLSYCCYSKSLKQLETVVLQCSNDIKPLQHKISNVHHSNSLIL</sequence>
<keyword evidence="1" id="KW-0677">Repeat</keyword>
<dbReference type="EMBL" id="CAJNOK010044801">
    <property type="protein sequence ID" value="CAF1576160.1"/>
    <property type="molecule type" value="Genomic_DNA"/>
</dbReference>
<dbReference type="SMART" id="SM00028">
    <property type="entry name" value="TPR"/>
    <property type="match status" value="4"/>
</dbReference>
<protein>
    <recommendedName>
        <fullName evidence="6">Tetratricopeptide repeat protein</fullName>
    </recommendedName>
</protein>